<evidence type="ECO:0000256" key="1">
    <source>
        <dbReference type="ARBA" id="ARBA00004167"/>
    </source>
</evidence>
<feature type="compositionally biased region" description="Basic and acidic residues" evidence="6">
    <location>
        <begin position="50"/>
        <end position="94"/>
    </location>
</feature>
<sequence>MSTTTNSVIKDTPRYSLDSRRANNNEEASTSPSLKYSRRHSRSSSLSSLDKYKRQEQKKSSRRNTAESRKGDDIPLERKEKGDKLSKASIKSDKSSLSGDSHEPLVSTTEIEIISGHQRPGSFAALCEFQLANEKQNDVFHALFKSVPQTDVLIEVYKCALQKEILLQGHVYISEHHVCFKANIFGWVTNLVINFDEITAVEKRMTAKVIPNGIMIATSTSRHIFASFLLRDQAYDQIVKIWKLHKRISSLSSSSSLNISSSITQSYEESKHDQASSSNHSSTHSKDSAIMPNTPPHLLTDETLIKENIISQPSVTTYDNKPMGTTLLKIKDIPLTSSTTSNNRPRSVSDSYATKMTSSPIVIPPKPSEHNRKQRGGSHQSLVSRFSTGKAVTCPCMQHNEQYGYVALDRVYPGTVEAVDKLLFETDFVKRFLERYENFEDVQVERWKNNSRNITGKRRIKTSEKHIKIIKTLFHEKREQLQLPYYSCVTAKKSMPDMPMGAVYCIQCRTCITRVSKQKVRVLITFEVAFKKSGLISSVIENNAADDQFRQYNHLASVLANPSLAKELIKDKELLTILRLAPKRYLKNPTSWLDYNVRLNVLVYIAFFLVILSQLVLVTRVYHVHGQFQQLERYLKTEESYHEQRVTGSLDINLSMVYDRLNGLKGKIKEYDEHLMFLKNNVK</sequence>
<organism evidence="9 10">
    <name type="scientific">Rhizopus oryzae</name>
    <name type="common">Mucormycosis agent</name>
    <name type="synonym">Rhizopus arrhizus var. delemar</name>
    <dbReference type="NCBI Taxonomy" id="64495"/>
    <lineage>
        <taxon>Eukaryota</taxon>
        <taxon>Fungi</taxon>
        <taxon>Fungi incertae sedis</taxon>
        <taxon>Mucoromycota</taxon>
        <taxon>Mucoromycotina</taxon>
        <taxon>Mucoromycetes</taxon>
        <taxon>Mucorales</taxon>
        <taxon>Mucorineae</taxon>
        <taxon>Rhizopodaceae</taxon>
        <taxon>Rhizopus</taxon>
    </lineage>
</organism>
<dbReference type="GO" id="GO:0005789">
    <property type="term" value="C:endoplasmic reticulum membrane"/>
    <property type="evidence" value="ECO:0007669"/>
    <property type="project" value="TreeGrafter"/>
</dbReference>
<evidence type="ECO:0000256" key="6">
    <source>
        <dbReference type="SAM" id="MobiDB-lite"/>
    </source>
</evidence>
<dbReference type="Proteomes" id="UP000716291">
    <property type="component" value="Unassembled WGS sequence"/>
</dbReference>
<dbReference type="GO" id="GO:0005886">
    <property type="term" value="C:plasma membrane"/>
    <property type="evidence" value="ECO:0007669"/>
    <property type="project" value="TreeGrafter"/>
</dbReference>
<dbReference type="PROSITE" id="PS51778">
    <property type="entry name" value="VAST"/>
    <property type="match status" value="1"/>
</dbReference>
<keyword evidence="3 7" id="KW-0812">Transmembrane</keyword>
<dbReference type="Pfam" id="PF16016">
    <property type="entry name" value="VASt"/>
    <property type="match status" value="1"/>
</dbReference>
<proteinExistence type="inferred from homology"/>
<comment type="subcellular location">
    <subcellularLocation>
        <location evidence="1">Membrane</location>
        <topology evidence="1">Single-pass membrane protein</topology>
    </subcellularLocation>
</comment>
<evidence type="ECO:0000313" key="9">
    <source>
        <dbReference type="EMBL" id="KAG1313652.1"/>
    </source>
</evidence>
<dbReference type="GO" id="GO:0032934">
    <property type="term" value="F:sterol binding"/>
    <property type="evidence" value="ECO:0007669"/>
    <property type="project" value="TreeGrafter"/>
</dbReference>
<evidence type="ECO:0000256" key="2">
    <source>
        <dbReference type="ARBA" id="ARBA00006582"/>
    </source>
</evidence>
<evidence type="ECO:0000313" key="10">
    <source>
        <dbReference type="Proteomes" id="UP000716291"/>
    </source>
</evidence>
<dbReference type="EMBL" id="JAANQT010000174">
    <property type="protein sequence ID" value="KAG1313652.1"/>
    <property type="molecule type" value="Genomic_DNA"/>
</dbReference>
<dbReference type="Pfam" id="PF02893">
    <property type="entry name" value="GRAM"/>
    <property type="match status" value="1"/>
</dbReference>
<gene>
    <name evidence="9" type="ORF">G6F64_002080</name>
</gene>
<feature type="region of interest" description="Disordered" evidence="6">
    <location>
        <begin position="1"/>
        <end position="104"/>
    </location>
</feature>
<accession>A0A9P6XGW5</accession>
<dbReference type="SMART" id="SM00568">
    <property type="entry name" value="GRAM"/>
    <property type="match status" value="1"/>
</dbReference>
<dbReference type="CDD" id="cd13220">
    <property type="entry name" value="PH-GRAM_GRAMDC"/>
    <property type="match status" value="1"/>
</dbReference>
<dbReference type="AlphaFoldDB" id="A0A9P6XGW5"/>
<dbReference type="GO" id="GO:0032541">
    <property type="term" value="C:cortical endoplasmic reticulum"/>
    <property type="evidence" value="ECO:0007669"/>
    <property type="project" value="TreeGrafter"/>
</dbReference>
<dbReference type="GO" id="GO:0032366">
    <property type="term" value="P:intracellular sterol transport"/>
    <property type="evidence" value="ECO:0007669"/>
    <property type="project" value="TreeGrafter"/>
</dbReference>
<dbReference type="InterPro" id="IPR011993">
    <property type="entry name" value="PH-like_dom_sf"/>
</dbReference>
<dbReference type="GO" id="GO:0120015">
    <property type="term" value="F:sterol transfer activity"/>
    <property type="evidence" value="ECO:0007669"/>
    <property type="project" value="TreeGrafter"/>
</dbReference>
<comment type="caution">
    <text evidence="9">The sequence shown here is derived from an EMBL/GenBank/DDBJ whole genome shotgun (WGS) entry which is preliminary data.</text>
</comment>
<feature type="domain" description="VASt" evidence="8">
    <location>
        <begin position="403"/>
        <end position="564"/>
    </location>
</feature>
<keyword evidence="10" id="KW-1185">Reference proteome</keyword>
<feature type="transmembrane region" description="Helical" evidence="7">
    <location>
        <begin position="601"/>
        <end position="623"/>
    </location>
</feature>
<evidence type="ECO:0000256" key="3">
    <source>
        <dbReference type="ARBA" id="ARBA00022692"/>
    </source>
</evidence>
<evidence type="ECO:0000256" key="5">
    <source>
        <dbReference type="ARBA" id="ARBA00023136"/>
    </source>
</evidence>
<dbReference type="GO" id="GO:0140268">
    <property type="term" value="C:endoplasmic reticulum-plasma membrane contact site"/>
    <property type="evidence" value="ECO:0007669"/>
    <property type="project" value="TreeGrafter"/>
</dbReference>
<evidence type="ECO:0000256" key="4">
    <source>
        <dbReference type="ARBA" id="ARBA00022989"/>
    </source>
</evidence>
<dbReference type="InterPro" id="IPR004182">
    <property type="entry name" value="GRAM"/>
</dbReference>
<dbReference type="GO" id="GO:0005739">
    <property type="term" value="C:mitochondrion"/>
    <property type="evidence" value="ECO:0007669"/>
    <property type="project" value="TreeGrafter"/>
</dbReference>
<reference evidence="9" key="1">
    <citation type="journal article" date="2020" name="Microb. Genom.">
        <title>Genetic diversity of clinical and environmental Mucorales isolates obtained from an investigation of mucormycosis cases among solid organ transplant recipients.</title>
        <authorList>
            <person name="Nguyen M.H."/>
            <person name="Kaul D."/>
            <person name="Muto C."/>
            <person name="Cheng S.J."/>
            <person name="Richter R.A."/>
            <person name="Bruno V.M."/>
            <person name="Liu G."/>
            <person name="Beyhan S."/>
            <person name="Sundermann A.J."/>
            <person name="Mounaud S."/>
            <person name="Pasculle A.W."/>
            <person name="Nierman W.C."/>
            <person name="Driscoll E."/>
            <person name="Cumbie R."/>
            <person name="Clancy C.J."/>
            <person name="Dupont C.L."/>
        </authorList>
    </citation>
    <scope>NUCLEOTIDE SEQUENCE</scope>
    <source>
        <strain evidence="9">GL11</strain>
    </source>
</reference>
<protein>
    <recommendedName>
        <fullName evidence="8">VASt domain-containing protein</fullName>
    </recommendedName>
</protein>
<feature type="region of interest" description="Disordered" evidence="6">
    <location>
        <begin position="358"/>
        <end position="381"/>
    </location>
</feature>
<name>A0A9P6XGW5_RHIOR</name>
<dbReference type="InterPro" id="IPR051482">
    <property type="entry name" value="Cholesterol_transport"/>
</dbReference>
<feature type="region of interest" description="Disordered" evidence="6">
    <location>
        <begin position="268"/>
        <end position="298"/>
    </location>
</feature>
<dbReference type="PANTHER" id="PTHR23319:SF4">
    <property type="entry name" value="GRAM DOMAIN CONTAINING 1B, ISOFORM E"/>
    <property type="match status" value="1"/>
</dbReference>
<comment type="similarity">
    <text evidence="2">Belongs to the YSP2 family.</text>
</comment>
<keyword evidence="5 7" id="KW-0472">Membrane</keyword>
<evidence type="ECO:0000259" key="8">
    <source>
        <dbReference type="PROSITE" id="PS51778"/>
    </source>
</evidence>
<dbReference type="InterPro" id="IPR031968">
    <property type="entry name" value="VASt"/>
</dbReference>
<keyword evidence="4 7" id="KW-1133">Transmembrane helix</keyword>
<dbReference type="PANTHER" id="PTHR23319">
    <property type="entry name" value="GRAM DOMAIN CONTAINING 1B, ISOFORM E"/>
    <property type="match status" value="1"/>
</dbReference>
<evidence type="ECO:0000256" key="7">
    <source>
        <dbReference type="SAM" id="Phobius"/>
    </source>
</evidence>
<feature type="compositionally biased region" description="Basic and acidic residues" evidence="6">
    <location>
        <begin position="11"/>
        <end position="24"/>
    </location>
</feature>
<dbReference type="Gene3D" id="2.30.29.30">
    <property type="entry name" value="Pleckstrin-homology domain (PH domain)/Phosphotyrosine-binding domain (PTB)"/>
    <property type="match status" value="1"/>
</dbReference>